<evidence type="ECO:0000256" key="2">
    <source>
        <dbReference type="ARBA" id="ARBA00022612"/>
    </source>
</evidence>
<dbReference type="RefSeq" id="WP_116491928.1">
    <property type="nucleotide sequence ID" value="NZ_QDFR01000001.1"/>
</dbReference>
<organism evidence="4 5">
    <name type="scientific">Rhizobium rhizogenes</name>
    <name type="common">Agrobacterium rhizogenes</name>
    <dbReference type="NCBI Taxonomy" id="359"/>
    <lineage>
        <taxon>Bacteria</taxon>
        <taxon>Pseudomonadati</taxon>
        <taxon>Pseudomonadota</taxon>
        <taxon>Alphaproteobacteria</taxon>
        <taxon>Hyphomicrobiales</taxon>
        <taxon>Rhizobiaceae</taxon>
        <taxon>Rhizobium/Agrobacterium group</taxon>
        <taxon>Rhizobium</taxon>
    </lineage>
</organism>
<dbReference type="AlphaFoldDB" id="A0AA92C771"/>
<protein>
    <submittedName>
        <fullName evidence="4">Phage tail protein</fullName>
    </submittedName>
</protein>
<dbReference type="Proteomes" id="UP000244335">
    <property type="component" value="Unassembled WGS sequence"/>
</dbReference>
<sequence length="571" mass="64373">MADTIRERHERRLKALQKERNPYEAQWQELNDFIVPGRYRKGDARDPKGINGNKKIIDNSPKLAHRVAQSGMQAGLTSPTRPWMRYSITDKDLREFGPVKDYLYEATRRARERLAVSNIYNCLHSGYGDELLFGQFCLILTRAGRRLHGILPPVGQYWLAQSQYGMRVDTCYRRVWMTVEQIVGRWVAKPNSRDMDWSNVSSTIKNLWDRGNYDEVVEVFNAIEPRSARDPARPTKANKPFMSNYWEAGQDRDKMLEVSGFDRNPLIAPRWDVVGEDVYAATCPGMDALPDVKMLQTEQRWKGMGIEHQVRPPLVAPTSLRNKRNSSLPGTVTFVDEQSVGTAAYRRAFEVNVPLGDLAADIDEAKRRVDRAFYADLFMAISTMEGVQPRNQFELTQRKEEQLQQLGPTVERQHHELIQPLADWVFYQLDDDDELPDAPQDLQGEELNVDNISTLYQAQLAVSTGSIERMVSFVGNLAGARPDAVDKLDVDQAIDEYGDAIGVVSTIVRSDDKVKAIRDERVQQQQAAQATEAAAKLAPALRDGAQAAQALSATDDNGGPVELLRKLGIAG</sequence>
<reference evidence="4 5" key="1">
    <citation type="submission" date="2018-04" db="EMBL/GenBank/DDBJ databases">
        <authorList>
            <person name="Hagen T."/>
        </authorList>
    </citation>
    <scope>NUCLEOTIDE SEQUENCE [LARGE SCALE GENOMIC DNA]</scope>
    <source>
        <strain evidence="4 5">TPD7009</strain>
    </source>
</reference>
<accession>A0AA92C771</accession>
<dbReference type="EMBL" id="QDFR01000001">
    <property type="protein sequence ID" value="PVE57180.1"/>
    <property type="molecule type" value="Genomic_DNA"/>
</dbReference>
<name>A0AA92C771_RHIRH</name>
<keyword evidence="3" id="KW-0231">Viral genome packaging</keyword>
<comment type="caution">
    <text evidence="4">The sequence shown here is derived from an EMBL/GenBank/DDBJ whole genome shotgun (WGS) entry which is preliminary data.</text>
</comment>
<comment type="subcellular location">
    <subcellularLocation>
        <location evidence="1">Virion</location>
    </subcellularLocation>
</comment>
<evidence type="ECO:0000313" key="4">
    <source>
        <dbReference type="EMBL" id="PVE57180.1"/>
    </source>
</evidence>
<proteinExistence type="predicted"/>
<keyword evidence="2" id="KW-1188">Viral release from host cell</keyword>
<evidence type="ECO:0000256" key="1">
    <source>
        <dbReference type="ARBA" id="ARBA00004328"/>
    </source>
</evidence>
<evidence type="ECO:0000256" key="3">
    <source>
        <dbReference type="ARBA" id="ARBA00023219"/>
    </source>
</evidence>
<gene>
    <name evidence="4" type="ORF">DC430_05495</name>
</gene>
<evidence type="ECO:0000313" key="5">
    <source>
        <dbReference type="Proteomes" id="UP000244335"/>
    </source>
</evidence>
<dbReference type="InterPro" id="IPR020991">
    <property type="entry name" value="Connector_podovirus"/>
</dbReference>
<dbReference type="Pfam" id="PF12236">
    <property type="entry name" value="Head-tail_con"/>
    <property type="match status" value="1"/>
</dbReference>